<dbReference type="EMBL" id="BAAFSG010000001">
    <property type="protein sequence ID" value="GAB1254098.1"/>
    <property type="molecule type" value="Genomic_DNA"/>
</dbReference>
<organism evidence="1 2">
    <name type="scientific">Desulfovibrio falkowii</name>
    <dbReference type="NCBI Taxonomy" id="3136602"/>
    <lineage>
        <taxon>Bacteria</taxon>
        <taxon>Pseudomonadati</taxon>
        <taxon>Thermodesulfobacteriota</taxon>
        <taxon>Desulfovibrionia</taxon>
        <taxon>Desulfovibrionales</taxon>
        <taxon>Desulfovibrionaceae</taxon>
        <taxon>Desulfovibrio</taxon>
    </lineage>
</organism>
<gene>
    <name evidence="1" type="ORF">Defa_15850</name>
</gene>
<accession>A0ABQ0E8V5</accession>
<evidence type="ECO:0000313" key="1">
    <source>
        <dbReference type="EMBL" id="GAB1254098.1"/>
    </source>
</evidence>
<protein>
    <submittedName>
        <fullName evidence="1">Uncharacterized protein</fullName>
    </submittedName>
</protein>
<evidence type="ECO:0000313" key="2">
    <source>
        <dbReference type="Proteomes" id="UP001628192"/>
    </source>
</evidence>
<proteinExistence type="predicted"/>
<name>A0ABQ0E8V5_9BACT</name>
<sequence>MDNLRTITIQSDLTDDCFRKYIYPLLKGRMFHSTSVECFSSILKDQAVFCGSEIGIQEWRGIPYFRSRGYVSFCDFFNCTNYELIRIGRGEYNFECPKFDSERYLIVLKTEHHSLATSWFNVKNPRGERLVRFIESGIEGSLPLSFFEFAYRVIYPKELAKFNQIQRELA</sequence>
<reference evidence="1 2" key="1">
    <citation type="journal article" date="2025" name="Int. J. Syst. Evol. Microbiol.">
        <title>Desulfovibrio falkowii sp. nov., Porphyromonas miyakawae sp. nov., Mediterraneibacter flintii sp. nov. and Owariibacterium komagatae gen. nov., sp. nov., isolated from human faeces.</title>
        <authorList>
            <person name="Hamaguchi T."/>
            <person name="Ohara M."/>
            <person name="Hisatomi A."/>
            <person name="Sekiguchi K."/>
            <person name="Takeda J.I."/>
            <person name="Ueyama J."/>
            <person name="Ito M."/>
            <person name="Nishiwaki H."/>
            <person name="Ogi T."/>
            <person name="Hirayama M."/>
            <person name="Ohkuma M."/>
            <person name="Sakamoto M."/>
            <person name="Ohno K."/>
        </authorList>
    </citation>
    <scope>NUCLEOTIDE SEQUENCE [LARGE SCALE GENOMIC DNA]</scope>
    <source>
        <strain evidence="1 2">13CB8C</strain>
    </source>
</reference>
<dbReference type="RefSeq" id="WP_407844627.1">
    <property type="nucleotide sequence ID" value="NZ_BAAFSG010000001.1"/>
</dbReference>
<keyword evidence="2" id="KW-1185">Reference proteome</keyword>
<dbReference type="Proteomes" id="UP001628192">
    <property type="component" value="Unassembled WGS sequence"/>
</dbReference>
<comment type="caution">
    <text evidence="1">The sequence shown here is derived from an EMBL/GenBank/DDBJ whole genome shotgun (WGS) entry which is preliminary data.</text>
</comment>